<protein>
    <recommendedName>
        <fullName evidence="1">Type I restriction enzyme R protein N-terminal domain-containing protein</fullName>
    </recommendedName>
</protein>
<dbReference type="EMBL" id="LAZR01001948">
    <property type="protein sequence ID" value="KKN36713.1"/>
    <property type="molecule type" value="Genomic_DNA"/>
</dbReference>
<dbReference type="InterPro" id="IPR029464">
    <property type="entry name" value="HSDR_N"/>
</dbReference>
<accession>A0A0F9T593</accession>
<gene>
    <name evidence="2" type="ORF">LCGC14_0771010</name>
</gene>
<evidence type="ECO:0000259" key="1">
    <source>
        <dbReference type="Pfam" id="PF13588"/>
    </source>
</evidence>
<comment type="caution">
    <text evidence="2">The sequence shown here is derived from an EMBL/GenBank/DDBJ whole genome shotgun (WGS) entry which is preliminary data.</text>
</comment>
<name>A0A0F9T593_9ZZZZ</name>
<evidence type="ECO:0000313" key="2">
    <source>
        <dbReference type="EMBL" id="KKN36713.1"/>
    </source>
</evidence>
<dbReference type="Pfam" id="PF13588">
    <property type="entry name" value="HSDR_N_2"/>
    <property type="match status" value="1"/>
</dbReference>
<dbReference type="AlphaFoldDB" id="A0A0F9T593"/>
<feature type="domain" description="Type I restriction enzyme R protein N-terminal" evidence="1">
    <location>
        <begin position="52"/>
        <end position="121"/>
    </location>
</feature>
<sequence>MLTPTKKRKLTIALKDYRKKYLGKKFVNLDESGTRLMVNTFLTEVLGFISIEEIKTEYMIRGTYADYMIQIEGKRYFLVEVKALSINLSDKHLRQAINYGVNEGIEWVLLTNGRTFEFYKILFNKPIESKRVFAIDLNETRQLNSQVKILQYLHRDSVLKKRLDILWNKYLALEATNIAGLLYTKYVINFLKRELKKKFKNKFGDDEIIEAINTLLIDKIDIENVKTHW</sequence>
<organism evidence="2">
    <name type="scientific">marine sediment metagenome</name>
    <dbReference type="NCBI Taxonomy" id="412755"/>
    <lineage>
        <taxon>unclassified sequences</taxon>
        <taxon>metagenomes</taxon>
        <taxon>ecological metagenomes</taxon>
    </lineage>
</organism>
<proteinExistence type="predicted"/>
<reference evidence="2" key="1">
    <citation type="journal article" date="2015" name="Nature">
        <title>Complex archaea that bridge the gap between prokaryotes and eukaryotes.</title>
        <authorList>
            <person name="Spang A."/>
            <person name="Saw J.H."/>
            <person name="Jorgensen S.L."/>
            <person name="Zaremba-Niedzwiedzka K."/>
            <person name="Martijn J."/>
            <person name="Lind A.E."/>
            <person name="van Eijk R."/>
            <person name="Schleper C."/>
            <person name="Guy L."/>
            <person name="Ettema T.J."/>
        </authorList>
    </citation>
    <scope>NUCLEOTIDE SEQUENCE</scope>
</reference>